<dbReference type="Pfam" id="PF07980">
    <property type="entry name" value="SusD_RagB"/>
    <property type="match status" value="1"/>
</dbReference>
<dbReference type="Pfam" id="PF14322">
    <property type="entry name" value="SusD-like_3"/>
    <property type="match status" value="1"/>
</dbReference>
<evidence type="ECO:0000256" key="1">
    <source>
        <dbReference type="ARBA" id="ARBA00004442"/>
    </source>
</evidence>
<dbReference type="Gene3D" id="1.25.40.390">
    <property type="match status" value="1"/>
</dbReference>
<evidence type="ECO:0000313" key="8">
    <source>
        <dbReference type="EMBL" id="THU32917.1"/>
    </source>
</evidence>
<dbReference type="InterPro" id="IPR012944">
    <property type="entry name" value="SusD_RagB_dom"/>
</dbReference>
<comment type="caution">
    <text evidence="8">The sequence shown here is derived from an EMBL/GenBank/DDBJ whole genome shotgun (WGS) entry which is preliminary data.</text>
</comment>
<keyword evidence="3" id="KW-0732">Signal</keyword>
<comment type="subcellular location">
    <subcellularLocation>
        <location evidence="1">Cell outer membrane</location>
    </subcellularLocation>
</comment>
<evidence type="ECO:0000256" key="2">
    <source>
        <dbReference type="ARBA" id="ARBA00006275"/>
    </source>
</evidence>
<keyword evidence="4" id="KW-0472">Membrane</keyword>
<evidence type="ECO:0000256" key="5">
    <source>
        <dbReference type="ARBA" id="ARBA00023237"/>
    </source>
</evidence>
<accession>A0A4S8HDB8</accession>
<organism evidence="8 9">
    <name type="scientific">Niastella caeni</name>
    <dbReference type="NCBI Taxonomy" id="2569763"/>
    <lineage>
        <taxon>Bacteria</taxon>
        <taxon>Pseudomonadati</taxon>
        <taxon>Bacteroidota</taxon>
        <taxon>Chitinophagia</taxon>
        <taxon>Chitinophagales</taxon>
        <taxon>Chitinophagaceae</taxon>
        <taxon>Niastella</taxon>
    </lineage>
</organism>
<sequence length="508" mass="57135">MRRYITMLQSNTNMTRLLMMVLFGCLAVFETGCKKLVEIDAPVTSVNEENVYKSDKEATAVLTGLYRGIGASGSIFTGKTGISLLSGLSADELSLFSGSTDNTLLAYYKNKLNGLDVNQQGAQAWEALYTRIYTCNAAIKGISESNTITERTKQQLLGEAKFLRAFFYFYLVNLFGDIPMVLTTDYKVNSLLSRSSKNEIYDQIIVDLGEAESTLSDDFWDANLQPYTGVKERVRPTKWAAAALLARVYLFKGDYNNAESKATSVINNTSYFSLQSLKNVFLKNSQEAIWQVQPTRLYYNTEDAIAFVIPSTGFSTNSPVYLPLQLLNEFEQGDERVKIGNWVSKTNLAGTDYYYPSKYKVNTQNTAVVLPSNLTEYLMVLRLAEQYLIRAEARAKLNNIQGAVSDINVVRKRARSNPSVALPNPLPDLSTSLSQAEVVKAVMHERQVELFTEFGHRWLDLKRSNSIDEVMGKVTLLKGTNWESYQQLYPLPFSDLQRNQNLTQNPGY</sequence>
<evidence type="ECO:0000313" key="9">
    <source>
        <dbReference type="Proteomes" id="UP000306918"/>
    </source>
</evidence>
<dbReference type="AlphaFoldDB" id="A0A4S8HDB8"/>
<dbReference type="Proteomes" id="UP000306918">
    <property type="component" value="Unassembled WGS sequence"/>
</dbReference>
<evidence type="ECO:0000259" key="7">
    <source>
        <dbReference type="Pfam" id="PF14322"/>
    </source>
</evidence>
<dbReference type="SUPFAM" id="SSF48452">
    <property type="entry name" value="TPR-like"/>
    <property type="match status" value="1"/>
</dbReference>
<proteinExistence type="inferred from homology"/>
<keyword evidence="5" id="KW-0998">Cell outer membrane</keyword>
<dbReference type="OrthoDB" id="625727at2"/>
<dbReference type="InterPro" id="IPR033985">
    <property type="entry name" value="SusD-like_N"/>
</dbReference>
<dbReference type="EMBL" id="STFF01000010">
    <property type="protein sequence ID" value="THU32917.1"/>
    <property type="molecule type" value="Genomic_DNA"/>
</dbReference>
<name>A0A4S8HDB8_9BACT</name>
<dbReference type="InterPro" id="IPR011990">
    <property type="entry name" value="TPR-like_helical_dom_sf"/>
</dbReference>
<dbReference type="RefSeq" id="WP_136580109.1">
    <property type="nucleotide sequence ID" value="NZ_STFF01000010.1"/>
</dbReference>
<comment type="similarity">
    <text evidence="2">Belongs to the SusD family.</text>
</comment>
<evidence type="ECO:0000259" key="6">
    <source>
        <dbReference type="Pfam" id="PF07980"/>
    </source>
</evidence>
<evidence type="ECO:0000256" key="3">
    <source>
        <dbReference type="ARBA" id="ARBA00022729"/>
    </source>
</evidence>
<gene>
    <name evidence="8" type="ORF">FAM09_26055</name>
</gene>
<dbReference type="CDD" id="cd08977">
    <property type="entry name" value="SusD"/>
    <property type="match status" value="1"/>
</dbReference>
<feature type="domain" description="SusD-like N-terminal" evidence="7">
    <location>
        <begin position="118"/>
        <end position="250"/>
    </location>
</feature>
<keyword evidence="9" id="KW-1185">Reference proteome</keyword>
<evidence type="ECO:0000256" key="4">
    <source>
        <dbReference type="ARBA" id="ARBA00023136"/>
    </source>
</evidence>
<feature type="domain" description="RagB/SusD" evidence="6">
    <location>
        <begin position="340"/>
        <end position="508"/>
    </location>
</feature>
<dbReference type="GO" id="GO:0009279">
    <property type="term" value="C:cell outer membrane"/>
    <property type="evidence" value="ECO:0007669"/>
    <property type="project" value="UniProtKB-SubCell"/>
</dbReference>
<protein>
    <submittedName>
        <fullName evidence="8">RagB/SusD family nutrient uptake outer membrane protein</fullName>
    </submittedName>
</protein>
<reference evidence="8 9" key="1">
    <citation type="submission" date="2019-04" db="EMBL/GenBank/DDBJ databases">
        <title>Niastella caeni sp. nov., isolated from activated sludge.</title>
        <authorList>
            <person name="Sheng M."/>
        </authorList>
    </citation>
    <scope>NUCLEOTIDE SEQUENCE [LARGE SCALE GENOMIC DNA]</scope>
    <source>
        <strain evidence="8 9">HX-2-15</strain>
    </source>
</reference>